<dbReference type="PANTHER" id="PTHR11731">
    <property type="entry name" value="PROTEASE FAMILY S9B,C DIPEPTIDYL-PEPTIDASE IV-RELATED"/>
    <property type="match status" value="1"/>
</dbReference>
<evidence type="ECO:0000259" key="3">
    <source>
        <dbReference type="Pfam" id="PF00930"/>
    </source>
</evidence>
<organism evidence="4 5">
    <name type="scientific">Myxococcus xanthus</name>
    <dbReference type="NCBI Taxonomy" id="34"/>
    <lineage>
        <taxon>Bacteria</taxon>
        <taxon>Pseudomonadati</taxon>
        <taxon>Myxococcota</taxon>
        <taxon>Myxococcia</taxon>
        <taxon>Myxococcales</taxon>
        <taxon>Cystobacterineae</taxon>
        <taxon>Myxococcaceae</taxon>
        <taxon>Myxococcus</taxon>
    </lineage>
</organism>
<dbReference type="Gene3D" id="2.140.10.30">
    <property type="entry name" value="Dipeptidylpeptidase IV, N-terminal domain"/>
    <property type="match status" value="1"/>
</dbReference>
<dbReference type="AlphaFoldDB" id="A0A7Y4INB9"/>
<comment type="caution">
    <text evidence="4">The sequence shown here is derived from an EMBL/GenBank/DDBJ whole genome shotgun (WGS) entry which is preliminary data.</text>
</comment>
<dbReference type="Pfam" id="PF00326">
    <property type="entry name" value="Peptidase_S9"/>
    <property type="match status" value="1"/>
</dbReference>
<dbReference type="PANTHER" id="PTHR11731:SF193">
    <property type="entry name" value="DIPEPTIDYL PEPTIDASE 9"/>
    <property type="match status" value="1"/>
</dbReference>
<feature type="region of interest" description="Disordered" evidence="1">
    <location>
        <begin position="1"/>
        <end position="26"/>
    </location>
</feature>
<dbReference type="Proteomes" id="UP000533080">
    <property type="component" value="Unassembled WGS sequence"/>
</dbReference>
<dbReference type="EMBL" id="JABFNT010000127">
    <property type="protein sequence ID" value="NOJ82427.1"/>
    <property type="molecule type" value="Genomic_DNA"/>
</dbReference>
<feature type="domain" description="Peptidase S9 prolyl oligopeptidase catalytic" evidence="2">
    <location>
        <begin position="563"/>
        <end position="762"/>
    </location>
</feature>
<dbReference type="Gene3D" id="3.40.50.1820">
    <property type="entry name" value="alpha/beta hydrolase"/>
    <property type="match status" value="1"/>
</dbReference>
<gene>
    <name evidence="4" type="ORF">HNV28_29585</name>
</gene>
<dbReference type="GO" id="GO:0008236">
    <property type="term" value="F:serine-type peptidase activity"/>
    <property type="evidence" value="ECO:0007669"/>
    <property type="project" value="InterPro"/>
</dbReference>
<evidence type="ECO:0000259" key="2">
    <source>
        <dbReference type="Pfam" id="PF00326"/>
    </source>
</evidence>
<dbReference type="InterPro" id="IPR001375">
    <property type="entry name" value="Peptidase_S9_cat"/>
</dbReference>
<dbReference type="InterPro" id="IPR029058">
    <property type="entry name" value="AB_hydrolase_fold"/>
</dbReference>
<dbReference type="InterPro" id="IPR002469">
    <property type="entry name" value="Peptidase_S9B_N"/>
</dbReference>
<protein>
    <submittedName>
        <fullName evidence="4">Prolyl oligopeptidase family serine peptidase</fullName>
    </submittedName>
</protein>
<dbReference type="Pfam" id="PF00930">
    <property type="entry name" value="DPPIV_N"/>
    <property type="match status" value="1"/>
</dbReference>
<dbReference type="GO" id="GO:0006508">
    <property type="term" value="P:proteolysis"/>
    <property type="evidence" value="ECO:0007669"/>
    <property type="project" value="InterPro"/>
</dbReference>
<evidence type="ECO:0000313" key="5">
    <source>
        <dbReference type="Proteomes" id="UP000533080"/>
    </source>
</evidence>
<dbReference type="InterPro" id="IPR050278">
    <property type="entry name" value="Serine_Prot_S9B/DPPIV"/>
</dbReference>
<dbReference type="GO" id="GO:0008239">
    <property type="term" value="F:dipeptidyl-peptidase activity"/>
    <property type="evidence" value="ECO:0007669"/>
    <property type="project" value="TreeGrafter"/>
</dbReference>
<feature type="domain" description="Dipeptidylpeptidase IV N-terminal" evidence="3">
    <location>
        <begin position="164"/>
        <end position="481"/>
    </location>
</feature>
<evidence type="ECO:0000313" key="4">
    <source>
        <dbReference type="EMBL" id="NOJ82427.1"/>
    </source>
</evidence>
<sequence length="762" mass="84401">MGSSRSRDMAMPSSRRVMSHHSGDSSHTPMRILLTTLVLLSAPVLAQPKSVPTPKAAPKSDGFIRQLVETRYFNLGRPMGTSFTPDEQTLFFLRNPEGSRALALHAFDVATGQTREHLTAESLLQRARENLTVEPKARQEPARVSLRGLSSYALSEDGEKLLVGMSGKQYIVTRASGKVTELKTGPGAMDVRFSPDATQVAYVRGHDVYRLDLATNTEHPVTKGGTEEKSHGLAEFIATSEMMRFSGYWWSPDGKALAYTESDTSGVEKLAIADALHPENDARRLAFPRAGKANARVHLGIIPITGGKTTWVRWDVEKYPYLATVRWPAKGPLTVLVQNRHQTEELLLAVDPRTGSTRTLLVEKDDAWLTLHQTFPHWLEDGSGFLWYTERNGAGEVELRDASGKFVRSLVPPGAGFYDMAGYVEKDGTVYFTGGPTSDERYVWRLSPGGKPTRVTSESPALELARMSKRGGLLAITSEGPRRMRHTTVMKADGTRVGELPSVAKEPPLQPRVEVRYVGKERHPTSLVRPRDAKPGVKLPVIVDIYAGPGIPMVYQSMQQHLTNQWLADEGFIVVKLDGRGVSPTADAKLRKPKYDWPRLLLDEQVAALRALAAEVPEMDLSRVGITGASNGGYMSALAVLTRPDVFKAAVAVSSVTDWRDYDSHLTERFFGLPDEHPQAYEQASLLTHVKADQPMGKLLFIHGTADDNVLFFHALKLSDALFRAGQPHEFLPLSGMPHMVFDPVLAERMWEETARYFKRHL</sequence>
<evidence type="ECO:0000256" key="1">
    <source>
        <dbReference type="SAM" id="MobiDB-lite"/>
    </source>
</evidence>
<accession>A0A7Y4INB9</accession>
<dbReference type="SUPFAM" id="SSF53474">
    <property type="entry name" value="alpha/beta-Hydrolases"/>
    <property type="match status" value="1"/>
</dbReference>
<proteinExistence type="predicted"/>
<reference evidence="4 5" key="1">
    <citation type="submission" date="2020-05" db="EMBL/GenBank/DDBJ databases">
        <authorList>
            <person name="Whitworth D."/>
        </authorList>
    </citation>
    <scope>NUCLEOTIDE SEQUENCE [LARGE SCALE GENOMIC DNA]</scope>
    <source>
        <strain evidence="4 5">AM005</strain>
    </source>
</reference>
<name>A0A7Y4INB9_MYXXA</name>
<dbReference type="SUPFAM" id="SSF82171">
    <property type="entry name" value="DPP6 N-terminal domain-like"/>
    <property type="match status" value="1"/>
</dbReference>